<dbReference type="GO" id="GO:0016020">
    <property type="term" value="C:membrane"/>
    <property type="evidence" value="ECO:0007669"/>
    <property type="project" value="InterPro"/>
</dbReference>
<evidence type="ECO:0000313" key="4">
    <source>
        <dbReference type="EMBL" id="KAL0488309.1"/>
    </source>
</evidence>
<dbReference type="EMBL" id="JAOPGA020001432">
    <property type="protein sequence ID" value="KAL0488309.1"/>
    <property type="molecule type" value="Genomic_DNA"/>
</dbReference>
<dbReference type="PIRSF" id="PIRSF028944">
    <property type="entry name" value="Beta_gluc_GBA2"/>
    <property type="match status" value="1"/>
</dbReference>
<proteinExistence type="inferred from homology"/>
<evidence type="ECO:0000259" key="2">
    <source>
        <dbReference type="Pfam" id="PF04685"/>
    </source>
</evidence>
<dbReference type="InterPro" id="IPR012341">
    <property type="entry name" value="6hp_glycosidase-like_sf"/>
</dbReference>
<dbReference type="PANTHER" id="PTHR12654">
    <property type="entry name" value="BILE ACID BETA-GLUCOSIDASE-RELATED"/>
    <property type="match status" value="1"/>
</dbReference>
<evidence type="ECO:0000256" key="1">
    <source>
        <dbReference type="PIRNR" id="PIRNR028944"/>
    </source>
</evidence>
<dbReference type="SUPFAM" id="SSF48208">
    <property type="entry name" value="Six-hairpin glycosidases"/>
    <property type="match status" value="1"/>
</dbReference>
<dbReference type="InterPro" id="IPR008928">
    <property type="entry name" value="6-hairpin_glycosidase_sf"/>
</dbReference>
<dbReference type="GO" id="GO:0008422">
    <property type="term" value="F:beta-glucosidase activity"/>
    <property type="evidence" value="ECO:0007669"/>
    <property type="project" value="TreeGrafter"/>
</dbReference>
<dbReference type="GO" id="GO:0004348">
    <property type="term" value="F:glucosylceramidase activity"/>
    <property type="evidence" value="ECO:0007669"/>
    <property type="project" value="UniProtKB-EC"/>
</dbReference>
<dbReference type="GO" id="GO:0006680">
    <property type="term" value="P:glucosylceramide catabolic process"/>
    <property type="evidence" value="ECO:0007669"/>
    <property type="project" value="InterPro"/>
</dbReference>
<dbReference type="InterPro" id="IPR006775">
    <property type="entry name" value="GH116_catalytic"/>
</dbReference>
<comment type="function">
    <text evidence="1">Non-lysosomal glucosylceramidase that catalyzes the hydrolysis of glucosylceramide (GlcCer) to free glucose and ceramide.</text>
</comment>
<dbReference type="AlphaFoldDB" id="A0AAW2ZI06"/>
<evidence type="ECO:0000313" key="5">
    <source>
        <dbReference type="Proteomes" id="UP001431209"/>
    </source>
</evidence>
<dbReference type="InterPro" id="IPR024462">
    <property type="entry name" value="GH116_N"/>
</dbReference>
<keyword evidence="1" id="KW-0443">Lipid metabolism</keyword>
<comment type="similarity">
    <text evidence="1">Belongs to the non-lysosomal glucosylceramidase family.</text>
</comment>
<keyword evidence="1" id="KW-0472">Membrane</keyword>
<protein>
    <recommendedName>
        <fullName evidence="1">Non-lysosomal glucosylceramidase</fullName>
        <shortName evidence="1">NLGase</shortName>
        <ecNumber evidence="1">3.2.1.45</ecNumber>
    </recommendedName>
</protein>
<dbReference type="Pfam" id="PF04685">
    <property type="entry name" value="DUF608"/>
    <property type="match status" value="1"/>
</dbReference>
<sequence>MAGQTSKDAVHIPAATWNRSLDNSFDGKFDAEQIPVADAMRDVGLGLRFFFQYYVKEKLSGRVPTFDPFVHNISHPNQKGPPIGGIGTGVLTRSWQGDFTRWGIKAGLYHNALVPVNQFSFYSRRMNKQEGSAVVLNCSKENNRDYLSSWNWWNNKFASPAPKSHAPTANSTPSVYRDMKGTFDSVYPRSWYTYEQPTNNIKLTCKQFSPVIANNYKESSYPVGTFVWTAENLDSTDVEVALMFTFQNGMGTSSDQTGGHYNKRFQDQSAVGVNMFHQLTYTSGEVNPGGTTDLLTFSIAAKTDQNNDSKITTVSSFDPTNEEHNELLWNTFKQQGSLDSLDDISFPNMFNGKPTQPGETVASAVCVKLTIKANSSRDITFALAWDLPVTRCGLSSYFKRYTRFYGIEKRNDTTNVVAQKIAVDALENHDQWEKQIIDWQKPIMDDPNLPNWYKATLFNELYYVVDGGTVWTNGDHITDMNKVNQPHGNDPDGFLDMHFSYLEGHEYVMFNTYDVHFYASIALTMNWPEIQLALQRDFARAVDTEHPEVIKWCGRGVLAPRKVRNTVPHDVGTTCENPFVKVNAYHIQNTNRWKDLNCEFVISCYRDYVVTKDVEFLKYVWPRMVNVVKYHSENFDKDGDGLIENEGFADSTYDNWVTFGPSAYCGGLWISALAICEQAAKELNLTKESEMYSEWKVRAVKAYEERLWNQEGGYYNYDSDRTNRFYDTIMSDQLCGHVHLLLSDVKPIQPSNRVKSVLQKLIDYNIKKYKQITTFGGAVNGMRPDGTIDHHHVQTKEVWTGTTYLLAATMILEGRREDGFETAKGVYETCWQRLGYWFQTPEAYDEHGAYRSCAYMRPLGIWSIQHALKIAKK</sequence>
<dbReference type="InterPro" id="IPR014551">
    <property type="entry name" value="B_Glucosidase_GBA2-typ"/>
</dbReference>
<reference evidence="4 5" key="1">
    <citation type="submission" date="2024-03" db="EMBL/GenBank/DDBJ databases">
        <title>The Acrasis kona genome and developmental transcriptomes reveal deep origins of eukaryotic multicellular pathways.</title>
        <authorList>
            <person name="Sheikh S."/>
            <person name="Fu C.-J."/>
            <person name="Brown M.W."/>
            <person name="Baldauf S.L."/>
        </authorList>
    </citation>
    <scope>NUCLEOTIDE SEQUENCE [LARGE SCALE GENOMIC DNA]</scope>
    <source>
        <strain evidence="4 5">ATCC MYA-3509</strain>
    </source>
</reference>
<dbReference type="Proteomes" id="UP001431209">
    <property type="component" value="Unassembled WGS sequence"/>
</dbReference>
<gene>
    <name evidence="4" type="ORF">AKO1_015460</name>
</gene>
<name>A0AAW2ZI06_9EUKA</name>
<feature type="domain" description="Glycosyl-hydrolase family 116 N-terminal" evidence="3">
    <location>
        <begin position="80"/>
        <end position="432"/>
    </location>
</feature>
<comment type="caution">
    <text evidence="4">The sequence shown here is derived from an EMBL/GenBank/DDBJ whole genome shotgun (WGS) entry which is preliminary data.</text>
</comment>
<dbReference type="InterPro" id="IPR052566">
    <property type="entry name" value="Non-lysos_glucosylceramidase"/>
</dbReference>
<keyword evidence="1" id="KW-0378">Hydrolase</keyword>
<accession>A0AAW2ZI06</accession>
<evidence type="ECO:0000259" key="3">
    <source>
        <dbReference type="Pfam" id="PF12215"/>
    </source>
</evidence>
<dbReference type="Gene3D" id="1.50.10.10">
    <property type="match status" value="1"/>
</dbReference>
<dbReference type="EC" id="3.2.1.45" evidence="1"/>
<comment type="catalytic activity">
    <reaction evidence="1">
        <text>a beta-D-glucosyl-(1&lt;-&gt;1')-N-acylsphing-4-enine + H2O = an N-acylsphing-4-enine + D-glucose</text>
        <dbReference type="Rhea" id="RHEA:13269"/>
        <dbReference type="ChEBI" id="CHEBI:4167"/>
        <dbReference type="ChEBI" id="CHEBI:15377"/>
        <dbReference type="ChEBI" id="CHEBI:22801"/>
        <dbReference type="ChEBI" id="CHEBI:52639"/>
        <dbReference type="EC" id="3.2.1.45"/>
    </reaction>
</comment>
<keyword evidence="5" id="KW-1185">Reference proteome</keyword>
<dbReference type="PANTHER" id="PTHR12654:SF0">
    <property type="entry name" value="NON-LYSOSOMAL GLUCOSYLCERAMIDASE"/>
    <property type="match status" value="1"/>
</dbReference>
<dbReference type="GO" id="GO:0005975">
    <property type="term" value="P:carbohydrate metabolic process"/>
    <property type="evidence" value="ECO:0007669"/>
    <property type="project" value="InterPro"/>
</dbReference>
<keyword evidence="1" id="KW-0326">Glycosidase</keyword>
<dbReference type="Pfam" id="PF12215">
    <property type="entry name" value="Glyco_hydr_116N"/>
    <property type="match status" value="1"/>
</dbReference>
<feature type="domain" description="Glycosyl-hydrolase family 116 catalytic region" evidence="2">
    <location>
        <begin position="498"/>
        <end position="864"/>
    </location>
</feature>
<organism evidence="4 5">
    <name type="scientific">Acrasis kona</name>
    <dbReference type="NCBI Taxonomy" id="1008807"/>
    <lineage>
        <taxon>Eukaryota</taxon>
        <taxon>Discoba</taxon>
        <taxon>Heterolobosea</taxon>
        <taxon>Tetramitia</taxon>
        <taxon>Eutetramitia</taxon>
        <taxon>Acrasidae</taxon>
        <taxon>Acrasis</taxon>
    </lineage>
</organism>